<dbReference type="EMBL" id="JAFIRN010000001">
    <property type="protein sequence ID" value="KAG5857137.1"/>
    <property type="molecule type" value="Genomic_DNA"/>
</dbReference>
<keyword evidence="1" id="KW-0238">DNA-binding</keyword>
<accession>A0A9D3N0L4</accession>
<proteinExistence type="predicted"/>
<reference evidence="3" key="1">
    <citation type="submission" date="2021-01" db="EMBL/GenBank/DDBJ databases">
        <title>A chromosome-scale assembly of European eel, Anguilla anguilla.</title>
        <authorList>
            <person name="Henkel C."/>
            <person name="Jong-Raadsen S.A."/>
            <person name="Dufour S."/>
            <person name="Weltzien F.-A."/>
            <person name="Palstra A.P."/>
            <person name="Pelster B."/>
            <person name="Spaink H.P."/>
            <person name="Van Den Thillart G.E."/>
            <person name="Jansen H."/>
            <person name="Zahm M."/>
            <person name="Klopp C."/>
            <person name="Cedric C."/>
            <person name="Louis A."/>
            <person name="Berthelot C."/>
            <person name="Parey E."/>
            <person name="Roest Crollius H."/>
            <person name="Montfort J."/>
            <person name="Robinson-Rechavi M."/>
            <person name="Bucao C."/>
            <person name="Bouchez O."/>
            <person name="Gislard M."/>
            <person name="Lluch J."/>
            <person name="Milhes M."/>
            <person name="Lampietro C."/>
            <person name="Lopez Roques C."/>
            <person name="Donnadieu C."/>
            <person name="Braasch I."/>
            <person name="Desvignes T."/>
            <person name="Postlethwait J."/>
            <person name="Bobe J."/>
            <person name="Guiguen Y."/>
            <person name="Dirks R."/>
        </authorList>
    </citation>
    <scope>NUCLEOTIDE SEQUENCE</scope>
    <source>
        <strain evidence="3">Tag_6206</strain>
        <tissue evidence="3">Liver</tissue>
    </source>
</reference>
<evidence type="ECO:0000313" key="3">
    <source>
        <dbReference type="EMBL" id="KAG5857137.1"/>
    </source>
</evidence>
<dbReference type="GO" id="GO:0005634">
    <property type="term" value="C:nucleus"/>
    <property type="evidence" value="ECO:0007669"/>
    <property type="project" value="UniProtKB-SubCell"/>
</dbReference>
<organism evidence="3 4">
    <name type="scientific">Anguilla anguilla</name>
    <name type="common">European freshwater eel</name>
    <name type="synonym">Muraena anguilla</name>
    <dbReference type="NCBI Taxonomy" id="7936"/>
    <lineage>
        <taxon>Eukaryota</taxon>
        <taxon>Metazoa</taxon>
        <taxon>Chordata</taxon>
        <taxon>Craniata</taxon>
        <taxon>Vertebrata</taxon>
        <taxon>Euteleostomi</taxon>
        <taxon>Actinopterygii</taxon>
        <taxon>Neopterygii</taxon>
        <taxon>Teleostei</taxon>
        <taxon>Anguilliformes</taxon>
        <taxon>Anguillidae</taxon>
        <taxon>Anguilla</taxon>
    </lineage>
</organism>
<protein>
    <recommendedName>
        <fullName evidence="2">Grh/CP2 DB domain-containing protein</fullName>
    </recommendedName>
</protein>
<sequence>MAWVLKMDDAAIESGLVHDFDASLSGIGQELGAGAYSMSDVLALPIFKQEDGNLPPDTETKNPPFQYVLCASTSPAVKLHDETLTYLNQGQSYEIRMLDNRKMGELAELDKVVKSIVRVVFHDRRLQYMEHQQLEGWKWNRPGDRLLDMDIPLSVGIIDPKTNPSQLNAVEFLWDLSKRASVFVQVHCISTEFTPRKHGGGEGRALPHPNRHLQAERRRRVHRAPALCQLPNQGVQAQRG</sequence>
<dbReference type="PANTHER" id="PTHR11037:SF13">
    <property type="entry name" value="UPSTREAM-BINDING PROTEIN 1"/>
    <property type="match status" value="1"/>
</dbReference>
<feature type="domain" description="Grh/CP2 DB" evidence="2">
    <location>
        <begin position="61"/>
        <end position="240"/>
    </location>
</feature>
<name>A0A9D3N0L4_ANGAN</name>
<gene>
    <name evidence="3" type="ORF">ANANG_G00015940</name>
</gene>
<comment type="caution">
    <text evidence="3">The sequence shown here is derived from an EMBL/GenBank/DDBJ whole genome shotgun (WGS) entry which is preliminary data.</text>
</comment>
<evidence type="ECO:0000313" key="4">
    <source>
        <dbReference type="Proteomes" id="UP001044222"/>
    </source>
</evidence>
<dbReference type="AlphaFoldDB" id="A0A9D3N0L4"/>
<dbReference type="InterPro" id="IPR040167">
    <property type="entry name" value="TF_CP2-like"/>
</dbReference>
<dbReference type="PANTHER" id="PTHR11037">
    <property type="entry name" value="TRANSCRIPTION FACTOR CP2"/>
    <property type="match status" value="1"/>
</dbReference>
<keyword evidence="1" id="KW-0539">Nucleus</keyword>
<dbReference type="Pfam" id="PF04516">
    <property type="entry name" value="CP2"/>
    <property type="match status" value="1"/>
</dbReference>
<dbReference type="GO" id="GO:0000978">
    <property type="term" value="F:RNA polymerase II cis-regulatory region sequence-specific DNA binding"/>
    <property type="evidence" value="ECO:0007669"/>
    <property type="project" value="TreeGrafter"/>
</dbReference>
<evidence type="ECO:0000259" key="2">
    <source>
        <dbReference type="PROSITE" id="PS51968"/>
    </source>
</evidence>
<dbReference type="InterPro" id="IPR007604">
    <property type="entry name" value="CP2"/>
</dbReference>
<dbReference type="PROSITE" id="PS51968">
    <property type="entry name" value="GRH_CP2_DB"/>
    <property type="match status" value="1"/>
</dbReference>
<dbReference type="Proteomes" id="UP001044222">
    <property type="component" value="Unassembled WGS sequence"/>
</dbReference>
<comment type="subcellular location">
    <subcellularLocation>
        <location evidence="1">Nucleus</location>
    </subcellularLocation>
</comment>
<evidence type="ECO:0000256" key="1">
    <source>
        <dbReference type="PROSITE-ProRule" id="PRU01313"/>
    </source>
</evidence>
<dbReference type="GO" id="GO:0001228">
    <property type="term" value="F:DNA-binding transcription activator activity, RNA polymerase II-specific"/>
    <property type="evidence" value="ECO:0007669"/>
    <property type="project" value="TreeGrafter"/>
</dbReference>
<keyword evidence="4" id="KW-1185">Reference proteome</keyword>